<name>A0A9Q0TFC0_9ROSI</name>
<feature type="region of interest" description="Disordered" evidence="1">
    <location>
        <begin position="397"/>
        <end position="430"/>
    </location>
</feature>
<dbReference type="AlphaFoldDB" id="A0A9Q0TFC0"/>
<dbReference type="EMBL" id="JAPFFM010000015">
    <property type="protein sequence ID" value="KAJ6710615.1"/>
    <property type="molecule type" value="Genomic_DNA"/>
</dbReference>
<gene>
    <name evidence="3" type="ORF">OIU74_011477</name>
</gene>
<evidence type="ECO:0000313" key="4">
    <source>
        <dbReference type="Proteomes" id="UP001151752"/>
    </source>
</evidence>
<proteinExistence type="predicted"/>
<evidence type="ECO:0000259" key="2">
    <source>
        <dbReference type="Pfam" id="PF06978"/>
    </source>
</evidence>
<dbReference type="GO" id="GO:0005655">
    <property type="term" value="C:nucleolar ribonuclease P complex"/>
    <property type="evidence" value="ECO:0007669"/>
    <property type="project" value="InterPro"/>
</dbReference>
<dbReference type="Pfam" id="PF06978">
    <property type="entry name" value="POP1_N"/>
    <property type="match status" value="1"/>
</dbReference>
<dbReference type="GO" id="GO:0000172">
    <property type="term" value="C:ribonuclease MRP complex"/>
    <property type="evidence" value="ECO:0007669"/>
    <property type="project" value="InterPro"/>
</dbReference>
<accession>A0A9Q0TFC0</accession>
<evidence type="ECO:0000313" key="3">
    <source>
        <dbReference type="EMBL" id="KAJ6710615.1"/>
    </source>
</evidence>
<comment type="caution">
    <text evidence="3">The sequence shown here is derived from an EMBL/GenBank/DDBJ whole genome shotgun (WGS) entry which is preliminary data.</text>
</comment>
<protein>
    <submittedName>
        <fullName evidence="3">RIBONUCLEASES P/MRP PROTEIN SUBUNIT POP1</fullName>
    </submittedName>
</protein>
<feature type="domain" description="Pop1 N-terminal" evidence="2">
    <location>
        <begin position="106"/>
        <end position="163"/>
    </location>
</feature>
<organism evidence="3 4">
    <name type="scientific">Salix koriyanagi</name>
    <dbReference type="NCBI Taxonomy" id="2511006"/>
    <lineage>
        <taxon>Eukaryota</taxon>
        <taxon>Viridiplantae</taxon>
        <taxon>Streptophyta</taxon>
        <taxon>Embryophyta</taxon>
        <taxon>Tracheophyta</taxon>
        <taxon>Spermatophyta</taxon>
        <taxon>Magnoliopsida</taxon>
        <taxon>eudicotyledons</taxon>
        <taxon>Gunneridae</taxon>
        <taxon>Pentapetalae</taxon>
        <taxon>rosids</taxon>
        <taxon>fabids</taxon>
        <taxon>Malpighiales</taxon>
        <taxon>Salicaceae</taxon>
        <taxon>Saliceae</taxon>
        <taxon>Salix</taxon>
    </lineage>
</organism>
<dbReference type="InterPro" id="IPR009723">
    <property type="entry name" value="Pop1_N"/>
</dbReference>
<dbReference type="InterPro" id="IPR039182">
    <property type="entry name" value="Pop1"/>
</dbReference>
<dbReference type="PANTHER" id="PTHR22731:SF3">
    <property type="entry name" value="RIBONUCLEASES P_MRP PROTEIN SUBUNIT POP1"/>
    <property type="match status" value="1"/>
</dbReference>
<sequence length="481" mass="53908">MFKKFAETRASELESLHSIVSNRLNNNFRSQRNKRRRTTAYDNQAAKKRHRKRRNLGLPGKANDDLASGSENKEPRKVPRRVRRRIELKKNTEFGFAASGDGTRRLRTHVWHAKRFTMTKLWGFHLPLGLHGRGRGSRALLKWYRDGAVVHDASYHTAVQLEGPEESLISILNMVLVPSPSAQSRDIAESILTGVIYGTAMLHHAGAPVSQPIAPVNYMWRPSCLHNRENGNTEHGSGGCNETQISDACSSHRQLWVWIHASAFSEGYDALKFACQKQMNESGILINCLSLEGQLAKLEVMGSKASELLQKTLHPFSCNSDNSWQLRNCSVLEVDGDSELKKSIFQSENISPCSVLSLAVKDPRSLPVNIADIPKPTPTSVLNNVPEDEANEHDASIVNFGNGEKDPHPLHSEPERSNRAPDNRNLWDASSRVTPPLEENVLCWERHHLHLDFIHLDGRKSRTPNASTKVEGFNILPYSAS</sequence>
<dbReference type="PANTHER" id="PTHR22731">
    <property type="entry name" value="RIBONUCLEASES P/MRP PROTEIN SUBUNIT POP1"/>
    <property type="match status" value="1"/>
</dbReference>
<feature type="compositionally biased region" description="Basic and acidic residues" evidence="1">
    <location>
        <begin position="403"/>
        <end position="422"/>
    </location>
</feature>
<keyword evidence="4" id="KW-1185">Reference proteome</keyword>
<dbReference type="Proteomes" id="UP001151752">
    <property type="component" value="Chromosome 2"/>
</dbReference>
<feature type="compositionally biased region" description="Basic residues" evidence="1">
    <location>
        <begin position="46"/>
        <end position="55"/>
    </location>
</feature>
<evidence type="ECO:0000256" key="1">
    <source>
        <dbReference type="SAM" id="MobiDB-lite"/>
    </source>
</evidence>
<reference evidence="3" key="1">
    <citation type="submission" date="2022-11" db="EMBL/GenBank/DDBJ databases">
        <authorList>
            <person name="Hyden B.L."/>
            <person name="Feng K."/>
            <person name="Yates T."/>
            <person name="Jawdy S."/>
            <person name="Smart L.B."/>
            <person name="Muchero W."/>
        </authorList>
    </citation>
    <scope>NUCLEOTIDE SEQUENCE</scope>
    <source>
        <tissue evidence="3">Shoot tip</tissue>
    </source>
</reference>
<feature type="region of interest" description="Disordered" evidence="1">
    <location>
        <begin position="25"/>
        <end position="82"/>
    </location>
</feature>
<dbReference type="GO" id="GO:0001682">
    <property type="term" value="P:tRNA 5'-leader removal"/>
    <property type="evidence" value="ECO:0007669"/>
    <property type="project" value="InterPro"/>
</dbReference>
<reference evidence="3" key="2">
    <citation type="journal article" date="2023" name="Int. J. Mol. Sci.">
        <title>De Novo Assembly and Annotation of 11 Diverse Shrub Willow (Salix) Genomes Reveals Novel Gene Organization in Sex-Linked Regions.</title>
        <authorList>
            <person name="Hyden B."/>
            <person name="Feng K."/>
            <person name="Yates T.B."/>
            <person name="Jawdy S."/>
            <person name="Cereghino C."/>
            <person name="Smart L.B."/>
            <person name="Muchero W."/>
        </authorList>
    </citation>
    <scope>NUCLEOTIDE SEQUENCE</scope>
    <source>
        <tissue evidence="3">Shoot tip</tissue>
    </source>
</reference>